<keyword evidence="5 13" id="KW-0349">Heme</keyword>
<keyword evidence="16" id="KW-1185">Reference proteome</keyword>
<dbReference type="FunCoup" id="A0A5N4A9U9">
    <property type="interactions" value="66"/>
</dbReference>
<evidence type="ECO:0000256" key="13">
    <source>
        <dbReference type="PIRSR" id="PIRSR602401-1"/>
    </source>
</evidence>
<dbReference type="InterPro" id="IPR017972">
    <property type="entry name" value="Cyt_P450_CS"/>
</dbReference>
<comment type="similarity">
    <text evidence="4 14">Belongs to the cytochrome P450 family.</text>
</comment>
<sequence>MILLILTGLSLAFYYFLIKPLNYWRERNVPYTQGVPLFGNAWPVVFRLLSSAEVNQKLCQTHADKRYVGMHNFTSPILLVQDPELIKQITVKEFETFPEHRPFIPPDVDPLWSKNLFAMEGGERWHEMRATLSPSFTSSKMKGMFVLMRECSKQFTSYYLRKGGMVTVELKDAFSRFTTDVIATTGFGIKCDSLEEPSNEFCVMGGELTNFRGWKGLIFMLNIFIPTLAKVLKLPMFNKSVSDFFRSIVSDTIRTREEQNIVRPDMIHLLMQARAGQLDREKDASVPETGFATVQESEVGKNFQQRKDGITNDDITAQVLLFFFAGFDSVSTMMCYAVYELTLQPELQARLRREVDEAFSQCGDDLTYDVLMSMKYLDQVICETLRKWPSFIGTNRRCVRPFLIQPKRSGESVLYLESGSVVSIPIFAIQRDPKFYPNPEKFDPGRFSEENKNNIVPYTYLPFGAGPRNCIGSRFALMEGKLIVAELIRKFEFVVVEQTKVPIVLSKTNFNPIPDDGFWVGLKPRTL</sequence>
<dbReference type="Proteomes" id="UP000327044">
    <property type="component" value="Unassembled WGS sequence"/>
</dbReference>
<evidence type="ECO:0000256" key="5">
    <source>
        <dbReference type="ARBA" id="ARBA00022617"/>
    </source>
</evidence>
<proteinExistence type="inferred from homology"/>
<evidence type="ECO:0008006" key="17">
    <source>
        <dbReference type="Google" id="ProtNLM"/>
    </source>
</evidence>
<evidence type="ECO:0000256" key="2">
    <source>
        <dbReference type="ARBA" id="ARBA00004174"/>
    </source>
</evidence>
<reference evidence="15 16" key="1">
    <citation type="journal article" date="2018" name="Elife">
        <title>Firefly genomes illuminate parallel origins of bioluminescence in beetles.</title>
        <authorList>
            <person name="Fallon T.R."/>
            <person name="Lower S.E."/>
            <person name="Chang C.H."/>
            <person name="Bessho-Uehara M."/>
            <person name="Martin G.J."/>
            <person name="Bewick A.J."/>
            <person name="Behringer M."/>
            <person name="Debat H.J."/>
            <person name="Wong I."/>
            <person name="Day J.C."/>
            <person name="Suvorov A."/>
            <person name="Silva C.J."/>
            <person name="Stanger-Hall K.F."/>
            <person name="Hall D.W."/>
            <person name="Schmitz R.J."/>
            <person name="Nelson D.R."/>
            <person name="Lewis S.M."/>
            <person name="Shigenobu S."/>
            <person name="Bybee S.M."/>
            <person name="Larracuente A.M."/>
            <person name="Oba Y."/>
            <person name="Weng J.K."/>
        </authorList>
    </citation>
    <scope>NUCLEOTIDE SEQUENCE [LARGE SCALE GENOMIC DNA]</scope>
    <source>
        <strain evidence="15">1611_PpyrPB1</strain>
        <tissue evidence="15">Whole body</tissue>
    </source>
</reference>
<dbReference type="PRINTS" id="PR00385">
    <property type="entry name" value="P450"/>
</dbReference>
<comment type="caution">
    <text evidence="15">The sequence shown here is derived from an EMBL/GenBank/DDBJ whole genome shotgun (WGS) entry which is preliminary data.</text>
</comment>
<evidence type="ECO:0000256" key="8">
    <source>
        <dbReference type="ARBA" id="ARBA00022848"/>
    </source>
</evidence>
<dbReference type="InParanoid" id="A0A5N4A9U9"/>
<evidence type="ECO:0000256" key="10">
    <source>
        <dbReference type="ARBA" id="ARBA00023004"/>
    </source>
</evidence>
<evidence type="ECO:0000256" key="7">
    <source>
        <dbReference type="ARBA" id="ARBA00022824"/>
    </source>
</evidence>
<keyword evidence="10 13" id="KW-0408">Iron</keyword>
<comment type="cofactor">
    <cofactor evidence="1 13">
        <name>heme</name>
        <dbReference type="ChEBI" id="CHEBI:30413"/>
    </cofactor>
</comment>
<dbReference type="InterPro" id="IPR001128">
    <property type="entry name" value="Cyt_P450"/>
</dbReference>
<dbReference type="CDD" id="cd11056">
    <property type="entry name" value="CYP6-like"/>
    <property type="match status" value="1"/>
</dbReference>
<comment type="subcellular location">
    <subcellularLocation>
        <location evidence="3">Endoplasmic reticulum membrane</location>
        <topology evidence="3">Peripheral membrane protein</topology>
    </subcellularLocation>
    <subcellularLocation>
        <location evidence="2">Microsome membrane</location>
        <topology evidence="2">Peripheral membrane protein</topology>
    </subcellularLocation>
</comment>
<gene>
    <name evidence="15" type="ORF">PPYR_13720</name>
</gene>
<dbReference type="FunFam" id="1.10.630.10:FF:000042">
    <property type="entry name" value="Cytochrome P450"/>
    <property type="match status" value="1"/>
</dbReference>
<dbReference type="Gene3D" id="1.10.630.10">
    <property type="entry name" value="Cytochrome P450"/>
    <property type="match status" value="1"/>
</dbReference>
<evidence type="ECO:0000256" key="14">
    <source>
        <dbReference type="RuleBase" id="RU000461"/>
    </source>
</evidence>
<dbReference type="GO" id="GO:0004497">
    <property type="term" value="F:monooxygenase activity"/>
    <property type="evidence" value="ECO:0007669"/>
    <property type="project" value="UniProtKB-KW"/>
</dbReference>
<feature type="binding site" description="axial binding residue" evidence="13">
    <location>
        <position position="470"/>
    </location>
    <ligand>
        <name>heme</name>
        <dbReference type="ChEBI" id="CHEBI:30413"/>
    </ligand>
    <ligandPart>
        <name>Fe</name>
        <dbReference type="ChEBI" id="CHEBI:18248"/>
    </ligandPart>
</feature>
<dbReference type="GO" id="GO:0005789">
    <property type="term" value="C:endoplasmic reticulum membrane"/>
    <property type="evidence" value="ECO:0007669"/>
    <property type="project" value="UniProtKB-SubCell"/>
</dbReference>
<dbReference type="EMBL" id="VVIM01000009">
    <property type="protein sequence ID" value="KAB0794100.1"/>
    <property type="molecule type" value="Genomic_DNA"/>
</dbReference>
<evidence type="ECO:0000256" key="1">
    <source>
        <dbReference type="ARBA" id="ARBA00001971"/>
    </source>
</evidence>
<dbReference type="GO" id="GO:0005506">
    <property type="term" value="F:iron ion binding"/>
    <property type="evidence" value="ECO:0007669"/>
    <property type="project" value="InterPro"/>
</dbReference>
<dbReference type="InterPro" id="IPR050476">
    <property type="entry name" value="Insect_CytP450_Detox"/>
</dbReference>
<dbReference type="AlphaFoldDB" id="A0A5N4A9U9"/>
<evidence type="ECO:0000256" key="4">
    <source>
        <dbReference type="ARBA" id="ARBA00010617"/>
    </source>
</evidence>
<evidence type="ECO:0000256" key="12">
    <source>
        <dbReference type="ARBA" id="ARBA00023136"/>
    </source>
</evidence>
<dbReference type="OrthoDB" id="2789670at2759"/>
<dbReference type="InterPro" id="IPR002401">
    <property type="entry name" value="Cyt_P450_E_grp-I"/>
</dbReference>
<evidence type="ECO:0000313" key="15">
    <source>
        <dbReference type="EMBL" id="KAB0794100.1"/>
    </source>
</evidence>
<evidence type="ECO:0000256" key="6">
    <source>
        <dbReference type="ARBA" id="ARBA00022723"/>
    </source>
</evidence>
<evidence type="ECO:0000256" key="3">
    <source>
        <dbReference type="ARBA" id="ARBA00004406"/>
    </source>
</evidence>
<keyword evidence="7" id="KW-0256">Endoplasmic reticulum</keyword>
<dbReference type="SUPFAM" id="SSF48264">
    <property type="entry name" value="Cytochrome P450"/>
    <property type="match status" value="1"/>
</dbReference>
<keyword evidence="12" id="KW-0472">Membrane</keyword>
<dbReference type="InterPro" id="IPR036396">
    <property type="entry name" value="Cyt_P450_sf"/>
</dbReference>
<organism evidence="15 16">
    <name type="scientific">Photinus pyralis</name>
    <name type="common">Common eastern firefly</name>
    <name type="synonym">Lampyris pyralis</name>
    <dbReference type="NCBI Taxonomy" id="7054"/>
    <lineage>
        <taxon>Eukaryota</taxon>
        <taxon>Metazoa</taxon>
        <taxon>Ecdysozoa</taxon>
        <taxon>Arthropoda</taxon>
        <taxon>Hexapoda</taxon>
        <taxon>Insecta</taxon>
        <taxon>Pterygota</taxon>
        <taxon>Neoptera</taxon>
        <taxon>Endopterygota</taxon>
        <taxon>Coleoptera</taxon>
        <taxon>Polyphaga</taxon>
        <taxon>Elateriformia</taxon>
        <taxon>Elateroidea</taxon>
        <taxon>Lampyridae</taxon>
        <taxon>Lampyrinae</taxon>
        <taxon>Photinus</taxon>
    </lineage>
</organism>
<keyword evidence="8" id="KW-0492">Microsome</keyword>
<dbReference type="GO" id="GO:0016705">
    <property type="term" value="F:oxidoreductase activity, acting on paired donors, with incorporation or reduction of molecular oxygen"/>
    <property type="evidence" value="ECO:0007669"/>
    <property type="project" value="InterPro"/>
</dbReference>
<protein>
    <recommendedName>
        <fullName evidence="17">Cytochrome P450</fullName>
    </recommendedName>
</protein>
<evidence type="ECO:0000256" key="11">
    <source>
        <dbReference type="ARBA" id="ARBA00023033"/>
    </source>
</evidence>
<accession>A0A5N4A9U9</accession>
<dbReference type="PANTHER" id="PTHR24292">
    <property type="entry name" value="CYTOCHROME P450"/>
    <property type="match status" value="1"/>
</dbReference>
<evidence type="ECO:0000256" key="9">
    <source>
        <dbReference type="ARBA" id="ARBA00023002"/>
    </source>
</evidence>
<keyword evidence="9 14" id="KW-0560">Oxidoreductase</keyword>
<name>A0A5N4A9U9_PHOPY</name>
<evidence type="ECO:0000313" key="16">
    <source>
        <dbReference type="Proteomes" id="UP000327044"/>
    </source>
</evidence>
<dbReference type="PANTHER" id="PTHR24292:SF54">
    <property type="entry name" value="CYP9F3-RELATED"/>
    <property type="match status" value="1"/>
</dbReference>
<keyword evidence="11 14" id="KW-0503">Monooxygenase</keyword>
<dbReference type="PRINTS" id="PR00463">
    <property type="entry name" value="EP450I"/>
</dbReference>
<dbReference type="PROSITE" id="PS00086">
    <property type="entry name" value="CYTOCHROME_P450"/>
    <property type="match status" value="1"/>
</dbReference>
<keyword evidence="6 13" id="KW-0479">Metal-binding</keyword>
<dbReference type="GO" id="GO:0020037">
    <property type="term" value="F:heme binding"/>
    <property type="evidence" value="ECO:0007669"/>
    <property type="project" value="InterPro"/>
</dbReference>
<dbReference type="Pfam" id="PF00067">
    <property type="entry name" value="p450"/>
    <property type="match status" value="1"/>
</dbReference>